<dbReference type="RefSeq" id="WP_075666613.1">
    <property type="nucleotide sequence ID" value="NZ_LBFC01000023.1"/>
</dbReference>
<name>A0ABX3IFF9_9BACT</name>
<comment type="caution">
    <text evidence="1">The sequence shown here is derived from an EMBL/GenBank/DDBJ whole genome shotgun (WGS) entry which is preliminary data.</text>
</comment>
<evidence type="ECO:0000313" key="2">
    <source>
        <dbReference type="Proteomes" id="UP000242616"/>
    </source>
</evidence>
<dbReference type="Proteomes" id="UP000242616">
    <property type="component" value="Unassembled WGS sequence"/>
</dbReference>
<gene>
    <name evidence="1" type="ORF">XJ44_08810</name>
</gene>
<keyword evidence="2" id="KW-1185">Reference proteome</keyword>
<organism evidence="1 2">
    <name type="scientific">Thermosipho affectus</name>
    <dbReference type="NCBI Taxonomy" id="660294"/>
    <lineage>
        <taxon>Bacteria</taxon>
        <taxon>Thermotogati</taxon>
        <taxon>Thermotogota</taxon>
        <taxon>Thermotogae</taxon>
        <taxon>Thermotogales</taxon>
        <taxon>Fervidobacteriaceae</taxon>
        <taxon>Thermosipho</taxon>
    </lineage>
</organism>
<dbReference type="EMBL" id="LBFC01000023">
    <property type="protein sequence ID" value="ONN26552.1"/>
    <property type="molecule type" value="Genomic_DNA"/>
</dbReference>
<reference evidence="1 2" key="1">
    <citation type="submission" date="2015-06" db="EMBL/GenBank/DDBJ databases">
        <title>Genome sequencing of Thermotogales isolates from hydrothermal vents.</title>
        <authorList>
            <person name="Haverkamp T.H."/>
            <person name="Kublanov I.V."/>
            <person name="Nesbo C.L."/>
        </authorList>
    </citation>
    <scope>NUCLEOTIDE SEQUENCE [LARGE SCALE GENOMIC DNA]</scope>
    <source>
        <strain evidence="2">ik275mar</strain>
    </source>
</reference>
<evidence type="ECO:0000313" key="1">
    <source>
        <dbReference type="EMBL" id="ONN26552.1"/>
    </source>
</evidence>
<sequence length="153" mass="17898">MVVKSRFVIIPMPVMQFSMKVRPANAGRVYLYLYSISIAAGRKITPWISYRELAEYFQVKYGTIELSFKALLNLNAIIPVARKNKKGYGQKYIVNVPKYVDDKFIFIDVEDSKIFDDLILDKENKTFVSVIKRFKSRKEKAKKDQLKLFNLDK</sequence>
<evidence type="ECO:0008006" key="3">
    <source>
        <dbReference type="Google" id="ProtNLM"/>
    </source>
</evidence>
<proteinExistence type="predicted"/>
<accession>A0ABX3IFF9</accession>
<protein>
    <recommendedName>
        <fullName evidence="3">Helix-turn-helix domain-containing protein</fullName>
    </recommendedName>
</protein>